<evidence type="ECO:0000256" key="14">
    <source>
        <dbReference type="SAM" id="SignalP"/>
    </source>
</evidence>
<dbReference type="GO" id="GO:0015232">
    <property type="term" value="F:heme transmembrane transporter activity"/>
    <property type="evidence" value="ECO:0007669"/>
    <property type="project" value="InterPro"/>
</dbReference>
<dbReference type="InterPro" id="IPR036942">
    <property type="entry name" value="Beta-barrel_TonB_sf"/>
</dbReference>
<dbReference type="GO" id="GO:0015344">
    <property type="term" value="F:siderophore uptake transmembrane transporter activity"/>
    <property type="evidence" value="ECO:0007669"/>
    <property type="project" value="TreeGrafter"/>
</dbReference>
<dbReference type="EMBL" id="AJYK02000029">
    <property type="protein sequence ID" value="OEF27628.1"/>
    <property type="molecule type" value="Genomic_DNA"/>
</dbReference>
<evidence type="ECO:0000256" key="1">
    <source>
        <dbReference type="ARBA" id="ARBA00004571"/>
    </source>
</evidence>
<dbReference type="STRING" id="1188252.A1QC_06240"/>
<dbReference type="InterPro" id="IPR039426">
    <property type="entry name" value="TonB-dep_rcpt-like"/>
</dbReference>
<dbReference type="Gene3D" id="2.170.130.10">
    <property type="entry name" value="TonB-dependent receptor, plug domain"/>
    <property type="match status" value="1"/>
</dbReference>
<feature type="compositionally biased region" description="Polar residues" evidence="13">
    <location>
        <begin position="329"/>
        <end position="339"/>
    </location>
</feature>
<protein>
    <submittedName>
        <fullName evidence="17">Ligand-gated channel</fullName>
    </submittedName>
</protein>
<organism evidence="17 18">
    <name type="scientific">Vibrio rumoiensis 1S-45</name>
    <dbReference type="NCBI Taxonomy" id="1188252"/>
    <lineage>
        <taxon>Bacteria</taxon>
        <taxon>Pseudomonadati</taxon>
        <taxon>Pseudomonadota</taxon>
        <taxon>Gammaproteobacteria</taxon>
        <taxon>Vibrionales</taxon>
        <taxon>Vibrionaceae</taxon>
        <taxon>Vibrio</taxon>
    </lineage>
</organism>
<evidence type="ECO:0000256" key="2">
    <source>
        <dbReference type="ARBA" id="ARBA00008143"/>
    </source>
</evidence>
<keyword evidence="3 11" id="KW-0813">Transport</keyword>
<name>A0A1E5E4D8_9VIBR</name>
<dbReference type="Pfam" id="PF00593">
    <property type="entry name" value="TonB_dep_Rec_b-barrel"/>
    <property type="match status" value="1"/>
</dbReference>
<evidence type="ECO:0000256" key="3">
    <source>
        <dbReference type="ARBA" id="ARBA00022448"/>
    </source>
</evidence>
<keyword evidence="8 11" id="KW-0472">Membrane</keyword>
<dbReference type="InterPro" id="IPR010949">
    <property type="entry name" value="TonB_Hb/transfer/lactofer_rcpt"/>
</dbReference>
<proteinExistence type="inferred from homology"/>
<keyword evidence="10 11" id="KW-0998">Cell outer membrane</keyword>
<dbReference type="InterPro" id="IPR012910">
    <property type="entry name" value="Plug_dom"/>
</dbReference>
<keyword evidence="5 11" id="KW-0812">Transmembrane</keyword>
<evidence type="ECO:0000256" key="7">
    <source>
        <dbReference type="ARBA" id="ARBA00023077"/>
    </source>
</evidence>
<evidence type="ECO:0000313" key="17">
    <source>
        <dbReference type="EMBL" id="OEF27628.1"/>
    </source>
</evidence>
<evidence type="ECO:0000259" key="16">
    <source>
        <dbReference type="Pfam" id="PF07715"/>
    </source>
</evidence>
<dbReference type="InterPro" id="IPR011276">
    <property type="entry name" value="TonB_haem/Hb_rcpt"/>
</dbReference>
<feature type="region of interest" description="Disordered" evidence="13">
    <location>
        <begin position="329"/>
        <end position="349"/>
    </location>
</feature>
<evidence type="ECO:0000259" key="15">
    <source>
        <dbReference type="Pfam" id="PF00593"/>
    </source>
</evidence>
<dbReference type="InterPro" id="IPR037066">
    <property type="entry name" value="Plug_dom_sf"/>
</dbReference>
<dbReference type="NCBIfam" id="TIGR01786">
    <property type="entry name" value="TonB-hemlactrns"/>
    <property type="match status" value="1"/>
</dbReference>
<dbReference type="PANTHER" id="PTHR30069">
    <property type="entry name" value="TONB-DEPENDENT OUTER MEMBRANE RECEPTOR"/>
    <property type="match status" value="1"/>
</dbReference>
<dbReference type="GO" id="GO:0044718">
    <property type="term" value="P:siderophore transmembrane transport"/>
    <property type="evidence" value="ECO:0007669"/>
    <property type="project" value="TreeGrafter"/>
</dbReference>
<keyword evidence="4 11" id="KW-1134">Transmembrane beta strand</keyword>
<dbReference type="OrthoDB" id="9764669at2"/>
<evidence type="ECO:0000256" key="6">
    <source>
        <dbReference type="ARBA" id="ARBA00022729"/>
    </source>
</evidence>
<dbReference type="PROSITE" id="PS52016">
    <property type="entry name" value="TONB_DEPENDENT_REC_3"/>
    <property type="match status" value="1"/>
</dbReference>
<comment type="similarity">
    <text evidence="2">Belongs to the TonB-dependent receptor family. Hemoglobin/haptoglobin binding protein subfamily.</text>
</comment>
<feature type="domain" description="TonB-dependent receptor-like beta-barrel" evidence="15">
    <location>
        <begin position="261"/>
        <end position="676"/>
    </location>
</feature>
<evidence type="ECO:0000256" key="10">
    <source>
        <dbReference type="ARBA" id="ARBA00023237"/>
    </source>
</evidence>
<dbReference type="Pfam" id="PF07715">
    <property type="entry name" value="Plug"/>
    <property type="match status" value="1"/>
</dbReference>
<feature type="domain" description="TonB-dependent receptor plug" evidence="16">
    <location>
        <begin position="45"/>
        <end position="155"/>
    </location>
</feature>
<dbReference type="GO" id="GO:0009279">
    <property type="term" value="C:cell outer membrane"/>
    <property type="evidence" value="ECO:0007669"/>
    <property type="project" value="UniProtKB-SubCell"/>
</dbReference>
<evidence type="ECO:0000313" key="18">
    <source>
        <dbReference type="Proteomes" id="UP000094070"/>
    </source>
</evidence>
<feature type="signal peptide" evidence="14">
    <location>
        <begin position="1"/>
        <end position="26"/>
    </location>
</feature>
<dbReference type="PANTHER" id="PTHR30069:SF29">
    <property type="entry name" value="HEMOGLOBIN AND HEMOGLOBIN-HAPTOGLOBIN-BINDING PROTEIN 1-RELATED"/>
    <property type="match status" value="1"/>
</dbReference>
<dbReference type="Proteomes" id="UP000094070">
    <property type="component" value="Unassembled WGS sequence"/>
</dbReference>
<evidence type="ECO:0000256" key="9">
    <source>
        <dbReference type="ARBA" id="ARBA00023170"/>
    </source>
</evidence>
<dbReference type="CDD" id="cd01347">
    <property type="entry name" value="ligand_gated_channel"/>
    <property type="match status" value="1"/>
</dbReference>
<evidence type="ECO:0000256" key="5">
    <source>
        <dbReference type="ARBA" id="ARBA00022692"/>
    </source>
</evidence>
<comment type="caution">
    <text evidence="17">The sequence shown here is derived from an EMBL/GenBank/DDBJ whole genome shotgun (WGS) entry which is preliminary data.</text>
</comment>
<accession>A0A1E5E4D8</accession>
<keyword evidence="9" id="KW-0675">Receptor</keyword>
<dbReference type="Gene3D" id="2.40.170.20">
    <property type="entry name" value="TonB-dependent receptor, beta-barrel domain"/>
    <property type="match status" value="1"/>
</dbReference>
<dbReference type="NCBIfam" id="TIGR01785">
    <property type="entry name" value="TonB-hemin"/>
    <property type="match status" value="1"/>
</dbReference>
<evidence type="ECO:0000256" key="12">
    <source>
        <dbReference type="RuleBase" id="RU003357"/>
    </source>
</evidence>
<dbReference type="AlphaFoldDB" id="A0A1E5E4D8"/>
<dbReference type="InterPro" id="IPR000531">
    <property type="entry name" value="Beta-barrel_TonB"/>
</dbReference>
<evidence type="ECO:0000256" key="13">
    <source>
        <dbReference type="SAM" id="MobiDB-lite"/>
    </source>
</evidence>
<comment type="subcellular location">
    <subcellularLocation>
        <location evidence="1 11">Cell outer membrane</location>
        <topology evidence="1 11">Multi-pass membrane protein</topology>
    </subcellularLocation>
</comment>
<evidence type="ECO:0000256" key="4">
    <source>
        <dbReference type="ARBA" id="ARBA00022452"/>
    </source>
</evidence>
<keyword evidence="18" id="KW-1185">Reference proteome</keyword>
<keyword evidence="6 14" id="KW-0732">Signal</keyword>
<dbReference type="eggNOG" id="COG4771">
    <property type="taxonomic scope" value="Bacteria"/>
</dbReference>
<evidence type="ECO:0000256" key="11">
    <source>
        <dbReference type="PROSITE-ProRule" id="PRU01360"/>
    </source>
</evidence>
<feature type="chain" id="PRO_5009174666" evidence="14">
    <location>
        <begin position="27"/>
        <end position="715"/>
    </location>
</feature>
<reference evidence="17 18" key="1">
    <citation type="journal article" date="2012" name="Science">
        <title>Ecological populations of bacteria act as socially cohesive units of antibiotic production and resistance.</title>
        <authorList>
            <person name="Cordero O.X."/>
            <person name="Wildschutte H."/>
            <person name="Kirkup B."/>
            <person name="Proehl S."/>
            <person name="Ngo L."/>
            <person name="Hussain F."/>
            <person name="Le Roux F."/>
            <person name="Mincer T."/>
            <person name="Polz M.F."/>
        </authorList>
    </citation>
    <scope>NUCLEOTIDE SEQUENCE [LARGE SCALE GENOMIC DNA]</scope>
    <source>
        <strain evidence="17 18">1S-45</strain>
    </source>
</reference>
<dbReference type="SUPFAM" id="SSF56935">
    <property type="entry name" value="Porins"/>
    <property type="match status" value="1"/>
</dbReference>
<feature type="compositionally biased region" description="Basic and acidic residues" evidence="13">
    <location>
        <begin position="340"/>
        <end position="349"/>
    </location>
</feature>
<gene>
    <name evidence="17" type="ORF">A1QC_06240</name>
</gene>
<evidence type="ECO:0000256" key="8">
    <source>
        <dbReference type="ARBA" id="ARBA00023136"/>
    </source>
</evidence>
<keyword evidence="7 12" id="KW-0798">TonB box</keyword>
<dbReference type="RefSeq" id="WP_017023680.1">
    <property type="nucleotide sequence ID" value="NZ_AJYK02000029.1"/>
</dbReference>
<sequence>MYTPKFKPTLLATSITFSLFASNVAAQQSELQEVVVSATRTEQDIKDVSASIETVSSNDINQEMATDPKQALKYTPGVDAQGSGRFGISGYNIRGMEDSRVKVMVDGVEQPTPYNPGSKEQRSYPNNIEVDTLSAIEINKGPSSTLYGSDALGGVVLFKTKDPSDVLITDGDENRFGIKSGYTSADETFKNTLTWALRNGDLETLLMLTYANGHETETHSDGADITGPDRGAADPADKEIGNLLAKVYYQVNEANRVGLAVEYNQRNYDETELSYEGYEIFPGFVYTNNYNEDETQRLRISLLHDWQMNTTIADSLSWSLTYQGTDSLSKNYDTTPSNGQRERRRDAKDTSIQLDAQFDKLVELNSSYHQLTYGLTFINDEFKLDNTDHKFDFGTVTPGSTGMPDSTVQKWGVYLQDQAFFLQERLILTAGLRYDSFSTSPEADDGFSTQYPDSDSDAFTGKIGAVYHFSENFSGFTQISQGFKAPTVYDLYYFYNQGAVVEPNPDLQPEKSTSYEIGFRGNNDSTRFEVVAFYNDYTNFISDVSLGTIDGKDGYTKENINKAEIYGAEFSSTTMLDQAFGAPKGLYSKLSVAYAEGRDKDTGDHLDSVAPLTGNIGLGYDSTNFVYGGLINITMAASKDDWTTEDNFVTPGYSLVDLTTYYRPVQDLTLRAGLFNAFDKKYWLYSDVNGRSQGDNQDFYTQPGRNWGISLDYQF</sequence>